<protein>
    <recommendedName>
        <fullName evidence="3">DUF3800 domain-containing protein</fullName>
    </recommendedName>
</protein>
<dbReference type="Proteomes" id="UP000187404">
    <property type="component" value="Unassembled WGS sequence"/>
</dbReference>
<dbReference type="InterPro" id="IPR024524">
    <property type="entry name" value="DUF3800"/>
</dbReference>
<sequence>MDDTYTFYYDETNNSRKFRITEKDFNSSKDEDFVIGGLVYEGENRQFSLDKLFQSFKLQSNVKEVKRQHIAPGKTFLECVKSTKLQLLLKWIIENDVYVHFMAMNNLYFGIVDIIDSLVADTEFSMLPPDYINLMKNTLYKYINADIDYIHSVFLKYNYPNIQSDNVQPFCEDFIAWIENISVENEQEDFGLESVRQLLKDSRKKENLCFLSDNKDLILMDGYESLYIEPIYMFPYSQHTFDEEVEIIDKLKDFPICIDNQILSNYVFVKSESNQWIQLSDVIIGILGKMFLYANSKSKSEIINETIKLSDMQKENISLLKSLIEKSEKKCLAFIHFTANFYEIEKVKLILSMK</sequence>
<name>A0A1Q9JLD0_9FIRM</name>
<dbReference type="Pfam" id="PF12686">
    <property type="entry name" value="DUF3800"/>
    <property type="match status" value="1"/>
</dbReference>
<reference evidence="1 2" key="1">
    <citation type="journal article" date="2016" name="Appl. Environ. Microbiol.">
        <title>Function and Phylogeny of Bacterial Butyryl Coenzyme A:Acetate Transferases and Their Diversity in the Proximal Colon of Swine.</title>
        <authorList>
            <person name="Trachsel J."/>
            <person name="Bayles D.O."/>
            <person name="Looft T."/>
            <person name="Levine U.Y."/>
            <person name="Allen H.K."/>
        </authorList>
    </citation>
    <scope>NUCLEOTIDE SEQUENCE [LARGE SCALE GENOMIC DNA]</scope>
    <source>
        <strain evidence="1 2">68-3-10</strain>
    </source>
</reference>
<organism evidence="1 2">
    <name type="scientific">Hornefia porci</name>
    <dbReference type="NCBI Taxonomy" id="2652292"/>
    <lineage>
        <taxon>Bacteria</taxon>
        <taxon>Bacillati</taxon>
        <taxon>Bacillota</taxon>
        <taxon>Clostridia</taxon>
        <taxon>Peptostreptococcales</taxon>
        <taxon>Anaerovoracaceae</taxon>
        <taxon>Hornefia</taxon>
    </lineage>
</organism>
<evidence type="ECO:0000313" key="2">
    <source>
        <dbReference type="Proteomes" id="UP000187404"/>
    </source>
</evidence>
<comment type="caution">
    <text evidence="1">The sequence shown here is derived from an EMBL/GenBank/DDBJ whole genome shotgun (WGS) entry which is preliminary data.</text>
</comment>
<proteinExistence type="predicted"/>
<evidence type="ECO:0008006" key="3">
    <source>
        <dbReference type="Google" id="ProtNLM"/>
    </source>
</evidence>
<evidence type="ECO:0000313" key="1">
    <source>
        <dbReference type="EMBL" id="OLR56954.1"/>
    </source>
</evidence>
<keyword evidence="2" id="KW-1185">Reference proteome</keyword>
<dbReference type="EMBL" id="MJIE01000001">
    <property type="protein sequence ID" value="OLR56954.1"/>
    <property type="molecule type" value="Genomic_DNA"/>
</dbReference>
<gene>
    <name evidence="1" type="ORF">BHK98_05775</name>
</gene>
<dbReference type="AlphaFoldDB" id="A0A1Q9JLD0"/>
<accession>A0A1Q9JLD0</accession>